<evidence type="ECO:0000313" key="9">
    <source>
        <dbReference type="Proteomes" id="UP000637383"/>
    </source>
</evidence>
<dbReference type="SUPFAM" id="SSF52540">
    <property type="entry name" value="P-loop containing nucleoside triphosphate hydrolases"/>
    <property type="match status" value="1"/>
</dbReference>
<name>A0ABR8KCA2_9NOSO</name>
<comment type="caution">
    <text evidence="8">The sequence shown here is derived from an EMBL/GenBank/DDBJ whole genome shotgun (WGS) entry which is preliminary data.</text>
</comment>
<keyword evidence="2" id="KW-0547">Nucleotide-binding</keyword>
<dbReference type="Gene3D" id="3.40.50.300">
    <property type="entry name" value="P-loop containing nucleotide triphosphate hydrolases"/>
    <property type="match status" value="1"/>
</dbReference>
<evidence type="ECO:0000256" key="2">
    <source>
        <dbReference type="ARBA" id="ARBA00022741"/>
    </source>
</evidence>
<organism evidence="8 9">
    <name type="scientific">Nostoc paludosum FACHB-159</name>
    <dbReference type="NCBI Taxonomy" id="2692908"/>
    <lineage>
        <taxon>Bacteria</taxon>
        <taxon>Bacillati</taxon>
        <taxon>Cyanobacteriota</taxon>
        <taxon>Cyanophyceae</taxon>
        <taxon>Nostocales</taxon>
        <taxon>Nostocaceae</taxon>
        <taxon>Nostoc</taxon>
    </lineage>
</organism>
<feature type="region of interest" description="Disordered" evidence="6">
    <location>
        <begin position="43"/>
        <end position="119"/>
    </location>
</feature>
<proteinExistence type="predicted"/>
<sequence>MFDDIFSTLQKTTSDFLTDIEQDKFDNFEENLLPIGLKTEVPENDINMNADPTQNISQFENSHPHSMNHSSDQDLNTPQSNNSAIELESFVSETSGGNEESSNITKEEPSQLISSQTSKSITNVDEHIEPWIESCLKLAETISCSEIITALTELDVRWEFPGFRLAFVGEFSRGKSTLINRLLGRDLLPMGARPTTGTLISIVAGATEKMEVRTPDQGWVVRPIEESSWNDLLASEETKDNQKQLTQVRLTLDHPWLRTIDVELIDTPGAGDLNSSRTALLCDLLSQCDAAVILVSATLPFSITEATFLEQEVMGRHIPNVLVAVSKLDTVAPNQKVELLEVIRERVMEVSEKVPIIPIHPLNDDVSEVDTLARVRTKIESMVEKGERRIWRSRKVAGQLVDYLNQMVDLSQAAIKSVQMSTLEKEQALRQAQQERENTELYWEDIRLNLDQRRLQHVQTLRQKVLQAKQELIEIYSFELKKAKDLKNWWERDLPFELRRELLALGNQLSQEILNELSHDFEWMQNQVTQNFSRQFVRNFSNSSSTLNVDVNLSQLELTDIRHYALLTGLASSATTICGFIFGGPAGAVISTVAWVLSDQFINDKTDEQRRRLSEELILNIERITDDYSNRLSERLRELYNQLIEEMRKEQKVWQSAWESTLRKSADTQDITPYTQLLEQASVLKEEIHTVLSH</sequence>
<dbReference type="InterPro" id="IPR045063">
    <property type="entry name" value="Dynamin_N"/>
</dbReference>
<protein>
    <submittedName>
        <fullName evidence="8">Dynamin family protein</fullName>
    </submittedName>
</protein>
<evidence type="ECO:0000259" key="7">
    <source>
        <dbReference type="Pfam" id="PF00350"/>
    </source>
</evidence>
<keyword evidence="5" id="KW-0472">Membrane</keyword>
<evidence type="ECO:0000256" key="4">
    <source>
        <dbReference type="ARBA" id="ARBA00023134"/>
    </source>
</evidence>
<dbReference type="RefSeq" id="WP_190956978.1">
    <property type="nucleotide sequence ID" value="NZ_JACJTU010000020.1"/>
</dbReference>
<feature type="compositionally biased region" description="Polar residues" evidence="6">
    <location>
        <begin position="46"/>
        <end position="84"/>
    </location>
</feature>
<dbReference type="InterPro" id="IPR027417">
    <property type="entry name" value="P-loop_NTPase"/>
</dbReference>
<accession>A0ABR8KCA2</accession>
<gene>
    <name evidence="8" type="ORF">H6H03_21050</name>
</gene>
<keyword evidence="9" id="KW-1185">Reference proteome</keyword>
<feature type="domain" description="Dynamin N-terminal" evidence="7">
    <location>
        <begin position="165"/>
        <end position="323"/>
    </location>
</feature>
<keyword evidence="3" id="KW-0378">Hydrolase</keyword>
<dbReference type="Proteomes" id="UP000637383">
    <property type="component" value="Unassembled WGS sequence"/>
</dbReference>
<dbReference type="PANTHER" id="PTHR10465:SF0">
    <property type="entry name" value="SARCALUMENIN"/>
    <property type="match status" value="1"/>
</dbReference>
<evidence type="ECO:0000256" key="3">
    <source>
        <dbReference type="ARBA" id="ARBA00022801"/>
    </source>
</evidence>
<comment type="subcellular location">
    <subcellularLocation>
        <location evidence="1">Membrane</location>
    </subcellularLocation>
</comment>
<keyword evidence="4" id="KW-0342">GTP-binding</keyword>
<evidence type="ECO:0000256" key="6">
    <source>
        <dbReference type="SAM" id="MobiDB-lite"/>
    </source>
</evidence>
<evidence type="ECO:0000256" key="1">
    <source>
        <dbReference type="ARBA" id="ARBA00004370"/>
    </source>
</evidence>
<dbReference type="Pfam" id="PF00350">
    <property type="entry name" value="Dynamin_N"/>
    <property type="match status" value="1"/>
</dbReference>
<feature type="compositionally biased region" description="Low complexity" evidence="6">
    <location>
        <begin position="92"/>
        <end position="103"/>
    </location>
</feature>
<dbReference type="InterPro" id="IPR027094">
    <property type="entry name" value="Mitofusin_fam"/>
</dbReference>
<reference evidence="8 9" key="1">
    <citation type="journal article" date="2020" name="ISME J.">
        <title>Comparative genomics reveals insights into cyanobacterial evolution and habitat adaptation.</title>
        <authorList>
            <person name="Chen M.Y."/>
            <person name="Teng W.K."/>
            <person name="Zhao L."/>
            <person name="Hu C.X."/>
            <person name="Zhou Y.K."/>
            <person name="Han B.P."/>
            <person name="Song L.R."/>
            <person name="Shu W.S."/>
        </authorList>
    </citation>
    <scope>NUCLEOTIDE SEQUENCE [LARGE SCALE GENOMIC DNA]</scope>
    <source>
        <strain evidence="8 9">FACHB-159</strain>
    </source>
</reference>
<dbReference type="EMBL" id="JACJTU010000020">
    <property type="protein sequence ID" value="MBD2736344.1"/>
    <property type="molecule type" value="Genomic_DNA"/>
</dbReference>
<evidence type="ECO:0000313" key="8">
    <source>
        <dbReference type="EMBL" id="MBD2736344.1"/>
    </source>
</evidence>
<evidence type="ECO:0000256" key="5">
    <source>
        <dbReference type="ARBA" id="ARBA00023136"/>
    </source>
</evidence>
<dbReference type="PANTHER" id="PTHR10465">
    <property type="entry name" value="TRANSMEMBRANE GTPASE FZO1"/>
    <property type="match status" value="1"/>
</dbReference>